<dbReference type="AlphaFoldDB" id="A0A2C6LAK9"/>
<proteinExistence type="predicted"/>
<gene>
    <name evidence="2" type="ORF">CSUI_001954</name>
</gene>
<accession>A0A2C6LAK9</accession>
<reference evidence="2 3" key="1">
    <citation type="journal article" date="2017" name="Int. J. Parasitol.">
        <title>The genome of the protozoan parasite Cystoisospora suis and a reverse vaccinology approach to identify vaccine candidates.</title>
        <authorList>
            <person name="Palmieri N."/>
            <person name="Shrestha A."/>
            <person name="Ruttkowski B."/>
            <person name="Beck T."/>
            <person name="Vogl C."/>
            <person name="Tomley F."/>
            <person name="Blake D.P."/>
            <person name="Joachim A."/>
        </authorList>
    </citation>
    <scope>NUCLEOTIDE SEQUENCE [LARGE SCALE GENOMIC DNA]</scope>
    <source>
        <strain evidence="2 3">Wien I</strain>
    </source>
</reference>
<evidence type="ECO:0000313" key="3">
    <source>
        <dbReference type="Proteomes" id="UP000221165"/>
    </source>
</evidence>
<protein>
    <submittedName>
        <fullName evidence="2">Uncharacterized protein</fullName>
    </submittedName>
</protein>
<feature type="compositionally biased region" description="Basic and acidic residues" evidence="1">
    <location>
        <begin position="17"/>
        <end position="29"/>
    </location>
</feature>
<feature type="region of interest" description="Disordered" evidence="1">
    <location>
        <begin position="96"/>
        <end position="129"/>
    </location>
</feature>
<comment type="caution">
    <text evidence="2">The sequence shown here is derived from an EMBL/GenBank/DDBJ whole genome shotgun (WGS) entry which is preliminary data.</text>
</comment>
<dbReference type="Proteomes" id="UP000221165">
    <property type="component" value="Unassembled WGS sequence"/>
</dbReference>
<feature type="compositionally biased region" description="Basic and acidic residues" evidence="1">
    <location>
        <begin position="39"/>
        <end position="49"/>
    </location>
</feature>
<feature type="region of interest" description="Disordered" evidence="1">
    <location>
        <begin position="1"/>
        <end position="49"/>
    </location>
</feature>
<feature type="region of interest" description="Disordered" evidence="1">
    <location>
        <begin position="487"/>
        <end position="513"/>
    </location>
</feature>
<evidence type="ECO:0000256" key="1">
    <source>
        <dbReference type="SAM" id="MobiDB-lite"/>
    </source>
</evidence>
<dbReference type="GeneID" id="94425368"/>
<feature type="compositionally biased region" description="Basic and acidic residues" evidence="1">
    <location>
        <begin position="111"/>
        <end position="125"/>
    </location>
</feature>
<keyword evidence="3" id="KW-1185">Reference proteome</keyword>
<dbReference type="VEuPathDB" id="ToxoDB:CSUI_001954"/>
<dbReference type="OrthoDB" id="338345at2759"/>
<dbReference type="EMBL" id="MIGC01000811">
    <property type="protein sequence ID" value="PHJ24195.1"/>
    <property type="molecule type" value="Genomic_DNA"/>
</dbReference>
<sequence>MGQDQSQVLTDEQLDDVQIRRRQRDEMRSTKKKKPPFMKHTDAPNHIRPIREAAKEKAKKDDGFEGTFEIQGLGVKKKKREEEFKVEGKLVDLPDYHVSESESSGSDDEDRGVYHHEVSSKRKDNSLPITDPEAHPVIIEGECVVGKELRIVDKSSFSREFPITRIEWYLGSEINNHNYFLPHCSKEGGSSTSFTVPPDALGRFILAKVYRNVEDQLHDTQYSDEKAGVFDPHIGGTRHTDYRPPPKIVKVCTSAIAGPALMADSWAYVCLKALSRGAFSCAIKLRDVSKSGGGGHFDALDGAKASSKAFKVPGTLLVERDLLELSYQPRDLLHGGEDIGNLFDLLQGGGPGGLGMGGADLMTSKKKGKKNDGKADDKPALKKFFVPLAQVYLRPSKGPNTIVAALEYRPLDGKREGRQDIIRFDVDPAVGRDVALYTVISFQAALSRRRLNTAEWQEYAQVGDLDQVKYLVQEHLEFLTSRAAEEAPAYEKMPTTPWSILNKPQEDSEDDDV</sequence>
<dbReference type="RefSeq" id="XP_067925868.1">
    <property type="nucleotide sequence ID" value="XM_068062157.1"/>
</dbReference>
<evidence type="ECO:0000313" key="2">
    <source>
        <dbReference type="EMBL" id="PHJ24195.1"/>
    </source>
</evidence>
<organism evidence="2 3">
    <name type="scientific">Cystoisospora suis</name>
    <dbReference type="NCBI Taxonomy" id="483139"/>
    <lineage>
        <taxon>Eukaryota</taxon>
        <taxon>Sar</taxon>
        <taxon>Alveolata</taxon>
        <taxon>Apicomplexa</taxon>
        <taxon>Conoidasida</taxon>
        <taxon>Coccidia</taxon>
        <taxon>Eucoccidiorida</taxon>
        <taxon>Eimeriorina</taxon>
        <taxon>Sarcocystidae</taxon>
        <taxon>Cystoisospora</taxon>
    </lineage>
</organism>
<feature type="compositionally biased region" description="Polar residues" evidence="1">
    <location>
        <begin position="1"/>
        <end position="10"/>
    </location>
</feature>
<name>A0A2C6LAK9_9APIC</name>